<dbReference type="InterPro" id="IPR044932">
    <property type="entry name" value="PfEMP1_ATS_sf"/>
</dbReference>
<feature type="domain" description="Duffy-binding-like" evidence="3">
    <location>
        <begin position="2129"/>
        <end position="2271"/>
    </location>
</feature>
<feature type="coiled-coil region" evidence="1">
    <location>
        <begin position="2595"/>
        <end position="2622"/>
    </location>
</feature>
<dbReference type="Pfam" id="PF22672">
    <property type="entry name" value="DBL_C"/>
    <property type="match status" value="3"/>
</dbReference>
<dbReference type="Pfam" id="PF05424">
    <property type="entry name" value="Duffy_binding"/>
    <property type="match status" value="6"/>
</dbReference>
<protein>
    <submittedName>
        <fullName evidence="10">Erythrocyte membrane protein 1, EMP1</fullName>
    </submittedName>
</protein>
<feature type="domain" description="Duffy-binding-like" evidence="9">
    <location>
        <begin position="1462"/>
        <end position="1579"/>
    </location>
</feature>
<keyword evidence="11" id="KW-1185">Reference proteome</keyword>
<evidence type="ECO:0000313" key="10">
    <source>
        <dbReference type="EMBL" id="CDO63496.1"/>
    </source>
</evidence>
<feature type="domain" description="Duffy-binding-like" evidence="9">
    <location>
        <begin position="1877"/>
        <end position="2018"/>
    </location>
</feature>
<dbReference type="VEuPathDB" id="PlasmoDB:PRG01_1400300"/>
<feature type="compositionally biased region" description="Polar residues" evidence="2">
    <location>
        <begin position="3195"/>
        <end position="3216"/>
    </location>
</feature>
<dbReference type="SUPFAM" id="SSF140924">
    <property type="entry name" value="Duffy binding domain-like"/>
    <property type="match status" value="8"/>
</dbReference>
<evidence type="ECO:0000259" key="9">
    <source>
        <dbReference type="Pfam" id="PF22672"/>
    </source>
</evidence>
<feature type="domain" description="Duffy-binding-like" evidence="9">
    <location>
        <begin position="309"/>
        <end position="466"/>
    </location>
</feature>
<dbReference type="EMBL" id="HG810768">
    <property type="protein sequence ID" value="CDO63496.1"/>
    <property type="molecule type" value="Genomic_DNA"/>
</dbReference>
<dbReference type="FunFam" id="1.20.1310.20:FF:000003">
    <property type="entry name" value="Erythrocyte membrane protein 1, PfEMP1"/>
    <property type="match status" value="1"/>
</dbReference>
<feature type="domain" description="Duffy-antigen binding" evidence="4">
    <location>
        <begin position="2809"/>
        <end position="2993"/>
    </location>
</feature>
<dbReference type="PANTHER" id="PTHR42264">
    <property type="entry name" value="EPHRIN_REC_LIKE DOMAIN-CONTAINING PROTEIN"/>
    <property type="match status" value="1"/>
</dbReference>
<dbReference type="InterPro" id="IPR004258">
    <property type="entry name" value="DBL"/>
</dbReference>
<proteinExistence type="predicted"/>
<dbReference type="GO" id="GO:0016020">
    <property type="term" value="C:membrane"/>
    <property type="evidence" value="ECO:0007669"/>
    <property type="project" value="InterPro"/>
</dbReference>
<dbReference type="GO" id="GO:0046789">
    <property type="term" value="F:host cell surface receptor binding"/>
    <property type="evidence" value="ECO:0007669"/>
    <property type="project" value="InterPro"/>
</dbReference>
<evidence type="ECO:0000259" key="4">
    <source>
        <dbReference type="Pfam" id="PF05424"/>
    </source>
</evidence>
<dbReference type="InterPro" id="IPR029211">
    <property type="entry name" value="PfEMP1_ATS"/>
</dbReference>
<feature type="region of interest" description="Disordered" evidence="2">
    <location>
        <begin position="3174"/>
        <end position="3257"/>
    </location>
</feature>
<feature type="domain" description="Duffy-antigen binding" evidence="4">
    <location>
        <begin position="1662"/>
        <end position="1834"/>
    </location>
</feature>
<dbReference type="PhylomeDB" id="A0A060RQ75"/>
<dbReference type="Pfam" id="PF18562">
    <property type="entry name" value="CIDR1_gamma"/>
    <property type="match status" value="1"/>
</dbReference>
<dbReference type="InterPro" id="IPR008602">
    <property type="entry name" value="Duffy-antigen-binding"/>
</dbReference>
<dbReference type="FunFam" id="1.20.58.830:FF:000021">
    <property type="entry name" value="Erythrocyte membrane protein 1, PfEMP1"/>
    <property type="match status" value="1"/>
</dbReference>
<dbReference type="Gene3D" id="1.20.1310.20">
    <property type="entry name" value="Duffy-antigen binding domain"/>
    <property type="match status" value="6"/>
</dbReference>
<feature type="domain" description="Duffy-binding-like" evidence="3">
    <location>
        <begin position="577"/>
        <end position="720"/>
    </location>
</feature>
<organism evidence="10 11">
    <name type="scientific">Plasmodium reichenowi</name>
    <dbReference type="NCBI Taxonomy" id="5854"/>
    <lineage>
        <taxon>Eukaryota</taxon>
        <taxon>Sar</taxon>
        <taxon>Alveolata</taxon>
        <taxon>Apicomplexa</taxon>
        <taxon>Aconoidasida</taxon>
        <taxon>Haemosporida</taxon>
        <taxon>Plasmodiidae</taxon>
        <taxon>Plasmodium</taxon>
        <taxon>Plasmodium (Laverania)</taxon>
    </lineage>
</organism>
<feature type="domain" description="Duffy-antigen binding" evidence="4">
    <location>
        <begin position="839"/>
        <end position="1028"/>
    </location>
</feature>
<evidence type="ECO:0000259" key="8">
    <source>
        <dbReference type="Pfam" id="PF21807"/>
    </source>
</evidence>
<dbReference type="Gene3D" id="1.20.58.830">
    <property type="match status" value="6"/>
</dbReference>
<dbReference type="FunFam" id="1.20.58.1930:FF:000001">
    <property type="entry name" value="Erythrocyte membrane protein 1, PfEMP1"/>
    <property type="match status" value="1"/>
</dbReference>
<dbReference type="Pfam" id="PF21807">
    <property type="entry name" value="PfEMP1_CIDRalpha1_dom"/>
    <property type="match status" value="1"/>
</dbReference>
<evidence type="ECO:0000259" key="7">
    <source>
        <dbReference type="Pfam" id="PF18562"/>
    </source>
</evidence>
<dbReference type="VEuPathDB" id="PlasmoDB:PRCDC_0700100"/>
<evidence type="ECO:0000259" key="5">
    <source>
        <dbReference type="Pfam" id="PF15445"/>
    </source>
</evidence>
<dbReference type="VEuPathDB" id="PlasmoDB:PRG01_0026700"/>
<evidence type="ECO:0000256" key="2">
    <source>
        <dbReference type="SAM" id="MobiDB-lite"/>
    </source>
</evidence>
<dbReference type="InterPro" id="IPR029210">
    <property type="entry name" value="PfEMP1_NTS"/>
</dbReference>
<feature type="domain" description="Plasmodium falciparum erythrocyte membrane protein 1 acidic terminal segment" evidence="5">
    <location>
        <begin position="3106"/>
        <end position="3360"/>
    </location>
</feature>
<dbReference type="InterPro" id="IPR041480">
    <property type="entry name" value="CIDR1_gamma"/>
</dbReference>
<feature type="region of interest" description="Disordered" evidence="2">
    <location>
        <begin position="1142"/>
        <end position="1162"/>
    </location>
</feature>
<dbReference type="Gene3D" id="1.10.1900.40">
    <property type="entry name" value="Acidic terminal segments, variant surface antigen of PfEMP1"/>
    <property type="match status" value="1"/>
</dbReference>
<dbReference type="InterPro" id="IPR049158">
    <property type="entry name" value="PfEMP1_CIDRalpha1_dom"/>
</dbReference>
<dbReference type="FunFam" id="1.20.58.830:FF:000005">
    <property type="entry name" value="Erythrocyte membrane protein 1, PfEMP1"/>
    <property type="match status" value="1"/>
</dbReference>
<name>A0A060RQ75_PLARE</name>
<reference evidence="10" key="2">
    <citation type="submission" date="2014-05" db="EMBL/GenBank/DDBJ databases">
        <title>The genome sequences of chimpanzee malaria parasites reveal the path to human adaptation.</title>
        <authorList>
            <person name="Otto T.D."/>
            <person name="Rayner J.C."/>
            <person name="Boehme U."/>
            <person name="Pain A."/>
            <person name="Spottiswoode N."/>
            <person name="Sanders M."/>
            <person name="Quail M."/>
            <person name="Ollomo B."/>
            <person name="Renaud F."/>
            <person name="Thomas A.W."/>
            <person name="Prugnolle F."/>
            <person name="Conway D.J."/>
            <person name="Newbold C."/>
            <person name="Berriman M."/>
        </authorList>
    </citation>
    <scope>NUCLEOTIDE SEQUENCE [LARGE SCALE GENOMIC DNA]</scope>
    <source>
        <strain evidence="10">CDC</strain>
    </source>
</reference>
<feature type="domain" description="Duffy-antigen binding" evidence="4">
    <location>
        <begin position="2378"/>
        <end position="2539"/>
    </location>
</feature>
<evidence type="ECO:0000259" key="3">
    <source>
        <dbReference type="Pfam" id="PF03011"/>
    </source>
</evidence>
<feature type="compositionally biased region" description="Low complexity" evidence="2">
    <location>
        <begin position="3175"/>
        <end position="3194"/>
    </location>
</feature>
<keyword evidence="1" id="KW-0175">Coiled coil</keyword>
<evidence type="ECO:0000313" key="11">
    <source>
        <dbReference type="Proteomes" id="UP000027581"/>
    </source>
</evidence>
<feature type="domain" description="Cysteine-rich interdomain region 1 gamma" evidence="7">
    <location>
        <begin position="2066"/>
        <end position="2112"/>
    </location>
</feature>
<dbReference type="FunFam" id="1.20.58.1930:FF:000002">
    <property type="entry name" value="Erythrocyte membrane protein 1, PfEMP1"/>
    <property type="match status" value="1"/>
</dbReference>
<gene>
    <name evidence="10" type="primary">VAR</name>
    <name evidence="10" type="ORF">PRCDC_0700100</name>
</gene>
<dbReference type="InterPro" id="IPR042202">
    <property type="entry name" value="Duffy-ag-bd_sf"/>
</dbReference>
<reference evidence="10" key="1">
    <citation type="submission" date="2014-01" db="EMBL/GenBank/DDBJ databases">
        <authorList>
            <person name="Aslett M."/>
        </authorList>
    </citation>
    <scope>NUCLEOTIDE SEQUENCE</scope>
    <source>
        <strain evidence="10">CDC</strain>
    </source>
</reference>
<evidence type="ECO:0000259" key="6">
    <source>
        <dbReference type="Pfam" id="PF15447"/>
    </source>
</evidence>
<sequence>MAKKDRGAPENKLGVRDVLENIGIGIYNEEKKKVNGYTSQLRGDLLRATFCDAFCHVVGIRNYPYSDPCYLDHTFYTNIKNGYPPARNPCHNRDQNRFDENAEAYCNSDKIRGNGNNRNDGTACAPFRRQNMCDKNLEALTAANTKNSHDLLGNILVTAKYEGESIVNNHPDKDNSNNKSSICTALARSFADIGDIVRGKDMFKSNDDVEKGLKAVFKNIHENLGGSAKRHYADNDGSGNYVKLREAWWTANRDQVWKAITCTAPYNSRYFMQSESNTQLFSNFKCGHSQGKVPTNLDYVPQFLRWFEEWSEEFCRKRNHKLKNIKEACRNEKNGKYCSLNGYDCTKTIRNENILSDDPKCTDCLVKCIPYDLWLKNQRYEFEKQTKKYEKEINGNNSPPDNTNNSINNKYNKDFYKLLEEKGYESVNKFINLLNEGKYCKKQITGENDIDFTKTGDEKGTFYRSKYCQVCPHCGVVCNNGTCKDNPNIDGNCGKNVKYKPPDGVKPTDINVVFSGEDQDNITKKLRSFCSNSNNVTGENNVKWQCYYMNENNNNCEMKSTSHKDHKHHGVISFYVFFDLWVRKFLIDTIYWENDLNNCINNTDVTDCNNECNKHCVCFDKWVKQKEEEWKNMKTVLGNKKENLDNYYNKLNGLFEGFFFQVMDKVNKDVTKWNKLKENLRRKIQYSKGKAGTVNSRDSIKLLLEYLKEKSKICKDNNTNEGCDSSKTSKTNPCGDKSNASNVVSVNQIAQYYKRQAYAEANKSSDGLYKLKGDASKGTYKQGGMPNGLTDVCSITDQHTNDTRRDKSNYEGPCEGKGVGFTIGTPWNDGTTVSSTPDVYIRPRREHMCTSNLEYLIHPKDGPILKVQGDKINHSFLGEVLLAAKKEAEKIKDLYQQNKRKPGQNGLTDDKTVCRALKSSFADIADIIRGRDMWDKNRDEIKTQGNLIQIFGKIKEEIKKQHPDKYKGDANHLKLRSDWWEANRSQVWEAMKCHMEDLKDTSITTQSNGYCGYSDHTPLDDYIPQRLRWMTEWAEWYCKIQKEEYNKLVGECKVCKNKGANCINGDGECNTCKAACTAYWKKIEPWKKQWDKIRAKYQILYSKARIDAFNGGRGYYKYSVQEEDKPVVNFLQKLHEANGGILGPPSATFPKRTKRAATSNNTPYDNIGGYLHDTGNFDDCVEQKEFCDEKSGDNYAFREKPHDHDVACGCKDRLQTDVPKKKEEKEDVCNTVKTLIGNDNGKTSIGGCHAKNYNGWKCNPNDVHSDHAGACMPPRRQSLCVSDLTVLTTESSESDLKSAFINCAAKEIHFAWKKFKDDKKKKNPNEGKAQDADELQKKLENGTIPDDFMRIMFYTFGDFKDLCLGNDIGSHPDTIGISATVNGILNKHRNGSTQLTAETWWNKNAKDIWKGMVCALEKAGGNKDKFTGSQSKYQYNSVKFSDNTTTLEDFAKRPQFLRWFTEWGEHFCKERAVRMKELEEGCTGCTLSIDGSCQKDGPGCKQCREACAKYKGWINDWRTQYNDQRKKYTNDRKKEEFNRISDVKYLTHAYEYLHKKLENICQSDSNNKNCVYNCMEHKSTQSTDGNTNNMPASLDDEPEEVRGRCKCQDPPEKACNIVENLFKNNNFEDACRLKYGKNSYVGWKCNSSATKPGEKKSEDGGDVCIPPRRQKLYIKNLHEFKGETAVDLRKVFIETAAVETFFQWHKFKKEKIKEEKEQQELFTHISSVEEDLQKKLKLGEIPDEFMRQMFYTFADYRDLCLGKDVVGGTDKEKVENNIKNVFQNGTSGGTTTTPDTWWTKYGPDIWDGMVCSLGYNTETKKIDEGVQTKLMEATKNTYNYHKVKINSIPISKDKIGTATMSLSDFAKKPQFIRWLEEWAEEFCRKRTYTLKRIEDECRGNNYSKYCDGDGFDCTEIGPNKNETITTFNCPTCGKYCRFYKHWINRKQDEFDKQEKKYQNKIDDAKSKKYDNAFYITLKSQYPTIKQFLKTLKDGPFSNNNTGDNEIDFNNPNVTFGPAKNCVSCPVFGVQRKKGSWINIPQKTCGNVTFKDTFDIKNMANPIGKGDILVIDNSGKGFEGNLEVCNGTGIFKGIRKDEWSCGYLCNYDVCQLKTFKGDINDKQNIKIRTLFKRWIEIFLKDYNKIKENLNQCMNNSKESICINGCGKNCDCVEKWAEEKMKEWKNLRDLYFKQYNDNDVEEVYEVRRFLKDLKPQTEVKKGIEPFENLDNLQYSSVCADSNSSKKGQTKYNDVVVCLLDKLKKDINNCKKNPHTTTKTCTETLPESHSSNDDSPDTEDHEDHHYTQQPKFCPKVEAEKPKTVQDILCNNERVKPCNILKKYHSTIWDKGSTSTNRLCNKNNLVGIGAQWTKINNNNSNIYVPPRTKQLCLTPIMKVNSTSNKQIYIQNLQKSAFLEAKGLFEYYKKNQNIFGSKNGVSTDDDIKNNTLQAMRRSYADYADLIKGNSVYDYNTMKNQVAEDLKILQYKDNANGKTPENFWDEYKTDIWHSMLCGYNAANTNNPLHENDDICKLPTTDNENQLLRWFVEWGEDFCFTSKNRLENMREMCSGDVCKDSKGYSAIKQKCNSACEKYTAYIKEKKTEYDEQKATLDNIKENLKDAQSKDVLEYFKGKCTEKCKCIFEKFNTKEKWEKPLENEDTNSELRAKCECSKPPINYEEPCNSLSITNSGFPDGHVFGGGVSNGKCNAFLGGQIIEPSKPFTTNKCIENIANELQKTAKQKLNRILRFINLKGDIGQDITNISQQLPCDICKPNECLLSGNNKIFCNNNINVFNEKEWDCNKENNNLLEDGLCLPPRRKYMCTKYLEELDTEKVNTTNTLLKEVLLTAFYEGKQLKEQWDKIPMRSKKNKLCDIMKYSFADLGDIIRGKDKWNGTNGDNIIEKNLKTVFEKIYQENESKQIYPNDASGNYLKLREAWWDANRKEVWKAMTCSAPEEAQVHKKIKNYGIQNLTEALSKCGHNHDPPNDDYIPQRLRWLTEWGESFCEILYKKLHEMKIQCAECKQNINSCVSGQEMCTKCDNSCKDYKNLVEKWKSVFMIQKNKYNELYEEANSNETNTNDELTKFLRNVKKECNETKTAEEYLDKSTKCKNELFGTNHPKNTSNNSVAKLTNSDDPLLNQLNLFHKWLDRHRDMCEKWEKGNKEELLDKLKEEWNKDNNNSGNKNSNIPSNIPNSDIQTSDIPSGKLSDTPSDNNIHSGNKHSDIPSGKLSDIPSDNNIHSDNKPGDIPSGKLSDIHSGNKTLNTDVYIQIDMDNPKPINQFSNMDTNVDTPTMDNMEDDIYYDVNNDDDDNNQLSVDDIPMDHNKVDVDVPKKVHVEMKILNNTSNGSLEQQFPISDVWNI</sequence>
<dbReference type="Gene3D" id="1.20.58.1930">
    <property type="match status" value="2"/>
</dbReference>
<dbReference type="InterPro" id="IPR054595">
    <property type="entry name" value="DBL_C"/>
</dbReference>
<feature type="domain" description="PfEMP1 CIDRalpha1" evidence="8">
    <location>
        <begin position="508"/>
        <end position="564"/>
    </location>
</feature>
<feature type="domain" description="Duffy-antigen binding" evidence="4">
    <location>
        <begin position="123"/>
        <end position="305"/>
    </location>
</feature>
<dbReference type="Pfam" id="PF03011">
    <property type="entry name" value="PFEMP"/>
    <property type="match status" value="2"/>
</dbReference>
<evidence type="ECO:0000256" key="1">
    <source>
        <dbReference type="SAM" id="Coils"/>
    </source>
</evidence>
<accession>A0A060RQ75</accession>
<feature type="region of interest" description="Disordered" evidence="2">
    <location>
        <begin position="2275"/>
        <end position="2311"/>
    </location>
</feature>
<dbReference type="Proteomes" id="UP000027581">
    <property type="component" value="Unassembled WGS sequence"/>
</dbReference>
<feature type="domain" description="Plasmodium falciparum erythrocyte membrane protein-1 N-terminal segment" evidence="6">
    <location>
        <begin position="15"/>
        <end position="49"/>
    </location>
</feature>
<dbReference type="Pfam" id="PF15445">
    <property type="entry name" value="ATS"/>
    <property type="match status" value="1"/>
</dbReference>
<dbReference type="Pfam" id="PF15447">
    <property type="entry name" value="NTS"/>
    <property type="match status" value="1"/>
</dbReference>
<feature type="domain" description="Duffy-antigen binding" evidence="4">
    <location>
        <begin position="1269"/>
        <end position="1458"/>
    </location>
</feature>